<dbReference type="Proteomes" id="UP001333102">
    <property type="component" value="Chromosome"/>
</dbReference>
<evidence type="ECO:0000256" key="2">
    <source>
        <dbReference type="SAM" id="Phobius"/>
    </source>
</evidence>
<gene>
    <name evidence="3" type="ORF">VLY81_03635</name>
</gene>
<reference evidence="4" key="1">
    <citation type="submission" date="2023-12" db="EMBL/GenBank/DDBJ databases">
        <title>Novel isolates from deep terrestrial aquifers shed light on the physiology and ecology of the class Limnochordia.</title>
        <authorList>
            <person name="Karnachuk O.V."/>
            <person name="Lukina A.P."/>
            <person name="Avakyan M.R."/>
            <person name="Kadnikov V."/>
            <person name="Begmatov S."/>
            <person name="Beletsky A.V."/>
            <person name="Mardanov A.V."/>
            <person name="Ravin N.V."/>
        </authorList>
    </citation>
    <scope>NUCLEOTIDE SEQUENCE [LARGE SCALE GENOMIC DNA]</scope>
    <source>
        <strain evidence="4">LN</strain>
    </source>
</reference>
<dbReference type="EMBL" id="CP141614">
    <property type="protein sequence ID" value="WRP15269.1"/>
    <property type="molecule type" value="Genomic_DNA"/>
</dbReference>
<accession>A0ABZ1BRE6</accession>
<feature type="transmembrane region" description="Helical" evidence="2">
    <location>
        <begin position="6"/>
        <end position="22"/>
    </location>
</feature>
<keyword evidence="2" id="KW-0812">Transmembrane</keyword>
<protein>
    <submittedName>
        <fullName evidence="3">Uncharacterized protein</fullName>
    </submittedName>
</protein>
<evidence type="ECO:0000313" key="4">
    <source>
        <dbReference type="Proteomes" id="UP001333102"/>
    </source>
</evidence>
<keyword evidence="4" id="KW-1185">Reference proteome</keyword>
<proteinExistence type="predicted"/>
<keyword evidence="2" id="KW-1133">Transmembrane helix</keyword>
<keyword evidence="1" id="KW-0175">Coiled coil</keyword>
<feature type="coiled-coil region" evidence="1">
    <location>
        <begin position="18"/>
        <end position="45"/>
    </location>
</feature>
<evidence type="ECO:0000256" key="1">
    <source>
        <dbReference type="SAM" id="Coils"/>
    </source>
</evidence>
<name>A0ABZ1BRE6_9FIRM</name>
<evidence type="ECO:0000313" key="3">
    <source>
        <dbReference type="EMBL" id="WRP15269.1"/>
    </source>
</evidence>
<dbReference type="RefSeq" id="WP_324669665.1">
    <property type="nucleotide sequence ID" value="NZ_CP141614.1"/>
</dbReference>
<sequence>MGTALLYGAAVGVLLLSNIWMLRELEALKRQLDAYQREVASLDDRVCQLMYTLEASEADRLAPRTSTPAPTPSGR</sequence>
<keyword evidence="2" id="KW-0472">Membrane</keyword>
<organism evidence="3 4">
    <name type="scientific">Geochorda subterranea</name>
    <dbReference type="NCBI Taxonomy" id="3109564"/>
    <lineage>
        <taxon>Bacteria</taxon>
        <taxon>Bacillati</taxon>
        <taxon>Bacillota</taxon>
        <taxon>Limnochordia</taxon>
        <taxon>Limnochordales</taxon>
        <taxon>Geochordaceae</taxon>
        <taxon>Geochorda</taxon>
    </lineage>
</organism>